<evidence type="ECO:0000313" key="2">
    <source>
        <dbReference type="EMBL" id="KAL2292914.1"/>
    </source>
</evidence>
<evidence type="ECO:0000256" key="1">
    <source>
        <dbReference type="SAM" id="MobiDB-lite"/>
    </source>
</evidence>
<reference evidence="2 3" key="1">
    <citation type="submission" date="2024-03" db="EMBL/GenBank/DDBJ databases">
        <title>A high-quality draft genome sequence of Diaporthe vaccinii, a causative agent of upright dieback and viscid rot disease in cranberry plants.</title>
        <authorList>
            <person name="Sarrasin M."/>
            <person name="Lang B.F."/>
            <person name="Burger G."/>
        </authorList>
    </citation>
    <scope>NUCLEOTIDE SEQUENCE [LARGE SCALE GENOMIC DNA]</scope>
    <source>
        <strain evidence="2 3">IS7</strain>
    </source>
</reference>
<feature type="region of interest" description="Disordered" evidence="1">
    <location>
        <begin position="23"/>
        <end position="42"/>
    </location>
</feature>
<protein>
    <submittedName>
        <fullName evidence="2">Uncharacterized protein</fullName>
    </submittedName>
</protein>
<accession>A0ABR4FE14</accession>
<comment type="caution">
    <text evidence="2">The sequence shown here is derived from an EMBL/GenBank/DDBJ whole genome shotgun (WGS) entry which is preliminary data.</text>
</comment>
<keyword evidence="3" id="KW-1185">Reference proteome</keyword>
<proteinExistence type="predicted"/>
<sequence>MSHCWKSVGDFGADPGIGCCSTSGRRKSSAGRETDGIEGGSRGCDEDRRVDVCGLHLDSRLRGGRRRNVVELFRARIEPLCFPVAISNQERALCGSHRDWWGRECREAVFQRGSVGCRVPLDERVWRGPQGIGISDAVAVCWRCHAVEKKRKRMVLNGCHQTPLLLNHE</sequence>
<dbReference type="EMBL" id="JBAWTH010000002">
    <property type="protein sequence ID" value="KAL2292914.1"/>
    <property type="molecule type" value="Genomic_DNA"/>
</dbReference>
<dbReference type="Proteomes" id="UP001600888">
    <property type="component" value="Unassembled WGS sequence"/>
</dbReference>
<organism evidence="2 3">
    <name type="scientific">Diaporthe vaccinii</name>
    <dbReference type="NCBI Taxonomy" id="105482"/>
    <lineage>
        <taxon>Eukaryota</taxon>
        <taxon>Fungi</taxon>
        <taxon>Dikarya</taxon>
        <taxon>Ascomycota</taxon>
        <taxon>Pezizomycotina</taxon>
        <taxon>Sordariomycetes</taxon>
        <taxon>Sordariomycetidae</taxon>
        <taxon>Diaporthales</taxon>
        <taxon>Diaporthaceae</taxon>
        <taxon>Diaporthe</taxon>
        <taxon>Diaporthe eres species complex</taxon>
    </lineage>
</organism>
<evidence type="ECO:0000313" key="3">
    <source>
        <dbReference type="Proteomes" id="UP001600888"/>
    </source>
</evidence>
<name>A0ABR4FE14_9PEZI</name>
<gene>
    <name evidence="2" type="ORF">FJTKL_07956</name>
</gene>